<dbReference type="EMBL" id="UOFK01000279">
    <property type="protein sequence ID" value="VAW81790.1"/>
    <property type="molecule type" value="Genomic_DNA"/>
</dbReference>
<keyword evidence="2" id="KW-0723">Serine/threonine-protein kinase</keyword>
<dbReference type="Gene3D" id="1.10.510.10">
    <property type="entry name" value="Transferase(Phosphotransferase) domain 1"/>
    <property type="match status" value="1"/>
</dbReference>
<dbReference type="InterPro" id="IPR032882">
    <property type="entry name" value="SrkA/RdoA"/>
</dbReference>
<dbReference type="SUPFAM" id="SSF56112">
    <property type="entry name" value="Protein kinase-like (PK-like)"/>
    <property type="match status" value="1"/>
</dbReference>
<evidence type="ECO:0000256" key="5">
    <source>
        <dbReference type="ARBA" id="ARBA00022723"/>
    </source>
</evidence>
<dbReference type="GO" id="GO:0005737">
    <property type="term" value="C:cytoplasm"/>
    <property type="evidence" value="ECO:0007669"/>
    <property type="project" value="TreeGrafter"/>
</dbReference>
<keyword evidence="9" id="KW-0460">Magnesium</keyword>
<dbReference type="AlphaFoldDB" id="A0A3B0YYL8"/>
<evidence type="ECO:0000313" key="12">
    <source>
        <dbReference type="EMBL" id="VAW81790.1"/>
    </source>
</evidence>
<feature type="domain" description="Aminoglycoside phosphotransferase" evidence="11">
    <location>
        <begin position="36"/>
        <end position="263"/>
    </location>
</feature>
<keyword evidence="4" id="KW-0808">Transferase</keyword>
<evidence type="ECO:0000256" key="7">
    <source>
        <dbReference type="ARBA" id="ARBA00022777"/>
    </source>
</evidence>
<keyword evidence="10" id="KW-0346">Stress response</keyword>
<reference evidence="12" key="1">
    <citation type="submission" date="2018-06" db="EMBL/GenBank/DDBJ databases">
        <authorList>
            <person name="Zhirakovskaya E."/>
        </authorList>
    </citation>
    <scope>NUCLEOTIDE SEQUENCE</scope>
</reference>
<proteinExistence type="inferred from homology"/>
<dbReference type="HAMAP" id="MF_01497">
    <property type="entry name" value="SrkA_kinase"/>
    <property type="match status" value="1"/>
</dbReference>
<dbReference type="InterPro" id="IPR002575">
    <property type="entry name" value="Aminoglycoside_PTrfase"/>
</dbReference>
<dbReference type="GO" id="GO:0005524">
    <property type="term" value="F:ATP binding"/>
    <property type="evidence" value="ECO:0007669"/>
    <property type="project" value="UniProtKB-KW"/>
</dbReference>
<keyword evidence="7" id="KW-0418">Kinase</keyword>
<sequence>MDRTNTPPYEQLTPNTVLSSLESCGFCCDGRLLALNSYENRVYQVGIEEQQPLIAKFYRPGRWSEQSILEEHAFALELVEHEIPVVAPLVNNEAKTLHQHSGYLFAVYPRCGGRWPDLDTVQQRQQMGRFLGRMHAVSATQHFEHRTQLDIKTLGDEPREFLLEQNILPDYLVESYATLTSDLLHQIHNLFDAAGPVSQIRLHGDCHPGNILWTDNGPHFVDLDDSRTGPAIQDLWMLLSGEQEEMRSQLEDLLEGYQTFYDFDRSSAILIEALRTLRIMHYAAWIARRWHDPAFPQAFPWFDSPRYWEEHILSLREQAAALDNPLVL</sequence>
<dbReference type="NCBIfam" id="NF008738">
    <property type="entry name" value="PRK11768.1"/>
    <property type="match status" value="1"/>
</dbReference>
<dbReference type="Gene3D" id="1.20.1270.170">
    <property type="match status" value="1"/>
</dbReference>
<keyword evidence="5" id="KW-0479">Metal-binding</keyword>
<keyword evidence="1" id="KW-0963">Cytoplasm</keyword>
<keyword evidence="8" id="KW-0067">ATP-binding</keyword>
<organism evidence="12">
    <name type="scientific">hydrothermal vent metagenome</name>
    <dbReference type="NCBI Taxonomy" id="652676"/>
    <lineage>
        <taxon>unclassified sequences</taxon>
        <taxon>metagenomes</taxon>
        <taxon>ecological metagenomes</taxon>
    </lineage>
</organism>
<keyword evidence="3" id="KW-0597">Phosphoprotein</keyword>
<evidence type="ECO:0000256" key="1">
    <source>
        <dbReference type="ARBA" id="ARBA00022490"/>
    </source>
</evidence>
<evidence type="ECO:0000256" key="10">
    <source>
        <dbReference type="ARBA" id="ARBA00023016"/>
    </source>
</evidence>
<evidence type="ECO:0000256" key="4">
    <source>
        <dbReference type="ARBA" id="ARBA00022679"/>
    </source>
</evidence>
<dbReference type="PANTHER" id="PTHR39573:SF1">
    <property type="entry name" value="STRESS RESPONSE KINASE A"/>
    <property type="match status" value="1"/>
</dbReference>
<evidence type="ECO:0000256" key="8">
    <source>
        <dbReference type="ARBA" id="ARBA00022840"/>
    </source>
</evidence>
<name>A0A3B0YYL8_9ZZZZ</name>
<accession>A0A3B0YYL8</accession>
<dbReference type="Gene3D" id="3.30.200.70">
    <property type="match status" value="1"/>
</dbReference>
<evidence type="ECO:0000256" key="9">
    <source>
        <dbReference type="ARBA" id="ARBA00022842"/>
    </source>
</evidence>
<gene>
    <name evidence="12" type="ORF">MNBD_GAMMA13-838</name>
</gene>
<protein>
    <submittedName>
        <fullName evidence="12">YihE protein, required for LPS synthesis</fullName>
    </submittedName>
</protein>
<dbReference type="Pfam" id="PF01636">
    <property type="entry name" value="APH"/>
    <property type="match status" value="1"/>
</dbReference>
<dbReference type="GO" id="GO:0046872">
    <property type="term" value="F:metal ion binding"/>
    <property type="evidence" value="ECO:0007669"/>
    <property type="project" value="UniProtKB-KW"/>
</dbReference>
<evidence type="ECO:0000256" key="6">
    <source>
        <dbReference type="ARBA" id="ARBA00022741"/>
    </source>
</evidence>
<keyword evidence="6" id="KW-0547">Nucleotide-binding</keyword>
<dbReference type="InterPro" id="IPR011009">
    <property type="entry name" value="Kinase-like_dom_sf"/>
</dbReference>
<evidence type="ECO:0000256" key="2">
    <source>
        <dbReference type="ARBA" id="ARBA00022527"/>
    </source>
</evidence>
<evidence type="ECO:0000259" key="11">
    <source>
        <dbReference type="Pfam" id="PF01636"/>
    </source>
</evidence>
<evidence type="ECO:0000256" key="3">
    <source>
        <dbReference type="ARBA" id="ARBA00022553"/>
    </source>
</evidence>
<dbReference type="PANTHER" id="PTHR39573">
    <property type="entry name" value="STRESS RESPONSE KINASE A"/>
    <property type="match status" value="1"/>
</dbReference>
<dbReference type="GO" id="GO:0004674">
    <property type="term" value="F:protein serine/threonine kinase activity"/>
    <property type="evidence" value="ECO:0007669"/>
    <property type="project" value="UniProtKB-KW"/>
</dbReference>